<accession>A0ABS4CF63</accession>
<sequence>MAVDNWRSTSWIVDLVDMDRLTEAMKKIPDHSERVINQTLQTKVEKTADTEIITKMPLSEMKKRLKGHAHAKESRSLNTKHENLGFTIRPTKKFNYLKYPDLAIGTSWNNEPQEFMRKGMEQKVPAITEVLQQALDEEISKLLGGK</sequence>
<proteinExistence type="predicted"/>
<evidence type="ECO:0008006" key="3">
    <source>
        <dbReference type="Google" id="ProtNLM"/>
    </source>
</evidence>
<organism evidence="1 2">
    <name type="scientific">Enterococcus larvae</name>
    <dbReference type="NCBI Taxonomy" id="2794352"/>
    <lineage>
        <taxon>Bacteria</taxon>
        <taxon>Bacillati</taxon>
        <taxon>Bacillota</taxon>
        <taxon>Bacilli</taxon>
        <taxon>Lactobacillales</taxon>
        <taxon>Enterococcaceae</taxon>
        <taxon>Enterococcus</taxon>
    </lineage>
</organism>
<name>A0ABS4CF63_9ENTE</name>
<dbReference type="EMBL" id="JAEDXU010000001">
    <property type="protein sequence ID" value="MBP1045270.1"/>
    <property type="molecule type" value="Genomic_DNA"/>
</dbReference>
<dbReference type="RefSeq" id="WP_209556043.1">
    <property type="nucleotide sequence ID" value="NZ_JAEDXU010000001.1"/>
</dbReference>
<gene>
    <name evidence="1" type="ORF">I6N96_03200</name>
</gene>
<evidence type="ECO:0000313" key="1">
    <source>
        <dbReference type="EMBL" id="MBP1045270.1"/>
    </source>
</evidence>
<keyword evidence="2" id="KW-1185">Reference proteome</keyword>
<reference evidence="1 2" key="1">
    <citation type="submission" date="2020-12" db="EMBL/GenBank/DDBJ databases">
        <title>Vagococcus allomyrinae sp. nov. and Enterococcus lavae sp. nov., isolated from the larvae of Allomyrina dichotoma.</title>
        <authorList>
            <person name="Lee S.D."/>
        </authorList>
    </citation>
    <scope>NUCLEOTIDE SEQUENCE [LARGE SCALE GENOMIC DNA]</scope>
    <source>
        <strain evidence="1 2">BWM-S5</strain>
    </source>
</reference>
<evidence type="ECO:0000313" key="2">
    <source>
        <dbReference type="Proteomes" id="UP000673375"/>
    </source>
</evidence>
<dbReference type="Proteomes" id="UP000673375">
    <property type="component" value="Unassembled WGS sequence"/>
</dbReference>
<protein>
    <recommendedName>
        <fullName evidence="3">HK97 gp10 family phage protein</fullName>
    </recommendedName>
</protein>
<comment type="caution">
    <text evidence="1">The sequence shown here is derived from an EMBL/GenBank/DDBJ whole genome shotgun (WGS) entry which is preliminary data.</text>
</comment>